<dbReference type="SUPFAM" id="SSF52266">
    <property type="entry name" value="SGNH hydrolase"/>
    <property type="match status" value="1"/>
</dbReference>
<evidence type="ECO:0000313" key="5">
    <source>
        <dbReference type="EMBL" id="CAB5007104.1"/>
    </source>
</evidence>
<sequence length="719" mass="76987">MTSRTAPASYGGEFRPDIEGLRALAVISVLLYHARLAHVGGGYVGVDVFFVLSGFLITRLLVTEVDRTGGIALGAFWARRARRLLPASTLVIVATLVASVVLLDPLTRGFTGRSAVAASVFGANLLFWTRGGYSQLTLPEPLLHFWSLAVEEQFYLVWPLALVGLARLRGNFRRLVVLLAVPMAAASLIACIALTPSRQPFAFYWLPTRAWELLAGALLAVAAPSIVRGAPFLRGVLAWIGLMVIVLCAVGFRDPQDGFPGSLALLPVLATVAVILGGAHTDDGPRRLLQLAPLQWIGKRSYAIYLWHFPLLVLAEAKWGPLHWAIRVALLAASVGIAAVSFSLLEDPVRRSPWLAVRARRSLLVGVGLVATGLVGSAVLLAAGTGIATGGESAPPTLAVETVDPAPVSSTATTTPATGAPGGSTTSPVSSSTVAPTATGRNPGALERLAAANAQQLVDAVRTRVVPSNLEPSLSKVYGDTSIVYSDGCLLDNGKTEAKECAYGDTSSSTVVVLFGDSHAAQWFPAFESLAKEQGWRLVLMAKKHCPAGDVPQPETGYTGQCSRWRTKVYERLAVLKPTVVVMSSLWYRGVPFGKYREGWERTFAAVKPHAKHVVYLADTPIRKSDVPSCVASHPRSVNQCTVTRRSAINPTRRRADRAATRNQGVDHIIPDDWLCDPTRCAVIIGNVLLYRDQTHLTLAAARFLTPYVAVMLKPYLGA</sequence>
<protein>
    <submittedName>
        <fullName evidence="5">Unannotated protein</fullName>
    </submittedName>
</protein>
<evidence type="ECO:0000256" key="2">
    <source>
        <dbReference type="SAM" id="Phobius"/>
    </source>
</evidence>
<dbReference type="InterPro" id="IPR050879">
    <property type="entry name" value="Acyltransferase_3"/>
</dbReference>
<dbReference type="GO" id="GO:0009103">
    <property type="term" value="P:lipopolysaccharide biosynthetic process"/>
    <property type="evidence" value="ECO:0007669"/>
    <property type="project" value="TreeGrafter"/>
</dbReference>
<keyword evidence="2" id="KW-1133">Transmembrane helix</keyword>
<feature type="transmembrane region" description="Helical" evidence="2">
    <location>
        <begin position="365"/>
        <end position="388"/>
    </location>
</feature>
<dbReference type="InterPro" id="IPR043968">
    <property type="entry name" value="SGNH"/>
</dbReference>
<keyword evidence="2" id="KW-0472">Membrane</keyword>
<dbReference type="GO" id="GO:0016747">
    <property type="term" value="F:acyltransferase activity, transferring groups other than amino-acyl groups"/>
    <property type="evidence" value="ECO:0007669"/>
    <property type="project" value="InterPro"/>
</dbReference>
<evidence type="ECO:0000259" key="4">
    <source>
        <dbReference type="Pfam" id="PF19040"/>
    </source>
</evidence>
<dbReference type="Pfam" id="PF19040">
    <property type="entry name" value="SGNH"/>
    <property type="match status" value="1"/>
</dbReference>
<organism evidence="5">
    <name type="scientific">freshwater metagenome</name>
    <dbReference type="NCBI Taxonomy" id="449393"/>
    <lineage>
        <taxon>unclassified sequences</taxon>
        <taxon>metagenomes</taxon>
        <taxon>ecological metagenomes</taxon>
    </lineage>
</organism>
<dbReference type="PANTHER" id="PTHR23028:SF53">
    <property type="entry name" value="ACYL_TRANSF_3 DOMAIN-CONTAINING PROTEIN"/>
    <property type="match status" value="1"/>
</dbReference>
<dbReference type="InterPro" id="IPR002656">
    <property type="entry name" value="Acyl_transf_3_dom"/>
</dbReference>
<feature type="transmembrane region" description="Helical" evidence="2">
    <location>
        <begin position="232"/>
        <end position="252"/>
    </location>
</feature>
<dbReference type="EMBL" id="CAFBON010000286">
    <property type="protein sequence ID" value="CAB5007104.1"/>
    <property type="molecule type" value="Genomic_DNA"/>
</dbReference>
<name>A0A6J7PYL0_9ZZZZ</name>
<feature type="transmembrane region" description="Helical" evidence="2">
    <location>
        <begin position="258"/>
        <end position="281"/>
    </location>
</feature>
<feature type="compositionally biased region" description="Low complexity" evidence="1">
    <location>
        <begin position="405"/>
        <end position="440"/>
    </location>
</feature>
<gene>
    <name evidence="5" type="ORF">UFOPK3954_02112</name>
</gene>
<dbReference type="GO" id="GO:0016020">
    <property type="term" value="C:membrane"/>
    <property type="evidence" value="ECO:0007669"/>
    <property type="project" value="TreeGrafter"/>
</dbReference>
<feature type="transmembrane region" description="Helical" evidence="2">
    <location>
        <begin position="83"/>
        <end position="103"/>
    </location>
</feature>
<keyword evidence="2" id="KW-0812">Transmembrane</keyword>
<accession>A0A6J7PYL0</accession>
<proteinExistence type="predicted"/>
<feature type="domain" description="Acyltransferase 3" evidence="3">
    <location>
        <begin position="17"/>
        <end position="340"/>
    </location>
</feature>
<evidence type="ECO:0000256" key="1">
    <source>
        <dbReference type="SAM" id="MobiDB-lite"/>
    </source>
</evidence>
<feature type="transmembrane region" description="Helical" evidence="2">
    <location>
        <begin position="325"/>
        <end position="345"/>
    </location>
</feature>
<feature type="transmembrane region" description="Helical" evidence="2">
    <location>
        <begin position="175"/>
        <end position="195"/>
    </location>
</feature>
<dbReference type="PANTHER" id="PTHR23028">
    <property type="entry name" value="ACETYLTRANSFERASE"/>
    <property type="match status" value="1"/>
</dbReference>
<feature type="region of interest" description="Disordered" evidence="1">
    <location>
        <begin position="405"/>
        <end position="442"/>
    </location>
</feature>
<feature type="domain" description="SGNH" evidence="4">
    <location>
        <begin position="489"/>
        <end position="709"/>
    </location>
</feature>
<reference evidence="5" key="1">
    <citation type="submission" date="2020-05" db="EMBL/GenBank/DDBJ databases">
        <authorList>
            <person name="Chiriac C."/>
            <person name="Salcher M."/>
            <person name="Ghai R."/>
            <person name="Kavagutti S V."/>
        </authorList>
    </citation>
    <scope>NUCLEOTIDE SEQUENCE</scope>
</reference>
<dbReference type="AlphaFoldDB" id="A0A6J7PYL0"/>
<dbReference type="Pfam" id="PF01757">
    <property type="entry name" value="Acyl_transf_3"/>
    <property type="match status" value="1"/>
</dbReference>
<feature type="transmembrane region" description="Helical" evidence="2">
    <location>
        <begin position="43"/>
        <end position="62"/>
    </location>
</feature>
<evidence type="ECO:0000259" key="3">
    <source>
        <dbReference type="Pfam" id="PF01757"/>
    </source>
</evidence>